<dbReference type="Proteomes" id="UP000217895">
    <property type="component" value="Chromosome"/>
</dbReference>
<feature type="transmembrane region" description="Helical" evidence="7">
    <location>
        <begin position="90"/>
        <end position="111"/>
    </location>
</feature>
<evidence type="ECO:0000256" key="6">
    <source>
        <dbReference type="ARBA" id="ARBA00023136"/>
    </source>
</evidence>
<organism evidence="9 10">
    <name type="scientific">Leptolyngbya boryana NIES-2135</name>
    <dbReference type="NCBI Taxonomy" id="1973484"/>
    <lineage>
        <taxon>Bacteria</taxon>
        <taxon>Bacillati</taxon>
        <taxon>Cyanobacteriota</taxon>
        <taxon>Cyanophyceae</taxon>
        <taxon>Leptolyngbyales</taxon>
        <taxon>Leptolyngbyaceae</taxon>
        <taxon>Leptolyngbya group</taxon>
        <taxon>Leptolyngbya</taxon>
    </lineage>
</organism>
<proteinExistence type="predicted"/>
<dbReference type="GO" id="GO:0022857">
    <property type="term" value="F:transmembrane transporter activity"/>
    <property type="evidence" value="ECO:0007669"/>
    <property type="project" value="InterPro"/>
</dbReference>
<dbReference type="PROSITE" id="PS50850">
    <property type="entry name" value="MFS"/>
    <property type="match status" value="1"/>
</dbReference>
<feature type="transmembrane region" description="Helical" evidence="7">
    <location>
        <begin position="384"/>
        <end position="405"/>
    </location>
</feature>
<feature type="transmembrane region" description="Helical" evidence="7">
    <location>
        <begin position="28"/>
        <end position="52"/>
    </location>
</feature>
<feature type="transmembrane region" description="Helical" evidence="7">
    <location>
        <begin position="176"/>
        <end position="202"/>
    </location>
</feature>
<dbReference type="PANTHER" id="PTHR23513">
    <property type="entry name" value="INTEGRAL MEMBRANE EFFLUX PROTEIN-RELATED"/>
    <property type="match status" value="1"/>
</dbReference>
<keyword evidence="5 7" id="KW-1133">Transmembrane helix</keyword>
<dbReference type="GO" id="GO:0005886">
    <property type="term" value="C:plasma membrane"/>
    <property type="evidence" value="ECO:0007669"/>
    <property type="project" value="UniProtKB-SubCell"/>
</dbReference>
<evidence type="ECO:0000256" key="2">
    <source>
        <dbReference type="ARBA" id="ARBA00022448"/>
    </source>
</evidence>
<evidence type="ECO:0000256" key="3">
    <source>
        <dbReference type="ARBA" id="ARBA00022475"/>
    </source>
</evidence>
<sequence>MANLYQRFSKQVRFKLHLPAFRSRNFRLYFLGQTFSLSGTFMTQVAVPWLIYDLTHSPWLLGLAGFLGFLPTLILLPLAGVLSDRWSRHYILTIVQLLGMVVSGTLTALVFTGMANFQSLLLLSVLLGMVKGLDMPIRHAFVSEMVTEREDLANAIALNSIMLSSSRLFGPALGGILLATVGAGFCFLFDTLSYLAAIWALASMRLNRPAISKSKVSAWKSLKEGFNYVQNFLPVRMIILLLAIQGVFGISYTALLPVFAADILRGGASSLGFLSASGAVGSVLACVYLSQRRGIAGLERTIGLCPAVIGIGLIAFSVSRSFLLSLAILVFVGAAGTLQVACSNTVVQSIVEESKRGRVMSIYAMSLVGMMPFSNLIGGTLAHYLGAPQALMVCAIVCFLGSTWYGQKLPDLTRSIQMVTASRQSVNL</sequence>
<feature type="transmembrane region" description="Helical" evidence="7">
    <location>
        <begin position="324"/>
        <end position="347"/>
    </location>
</feature>
<dbReference type="InterPro" id="IPR020846">
    <property type="entry name" value="MFS_dom"/>
</dbReference>
<evidence type="ECO:0000256" key="7">
    <source>
        <dbReference type="SAM" id="Phobius"/>
    </source>
</evidence>
<protein>
    <recommendedName>
        <fullName evidence="8">Major facilitator superfamily (MFS) profile domain-containing protein</fullName>
    </recommendedName>
</protein>
<dbReference type="SUPFAM" id="SSF103473">
    <property type="entry name" value="MFS general substrate transporter"/>
    <property type="match status" value="1"/>
</dbReference>
<dbReference type="CDD" id="cd06173">
    <property type="entry name" value="MFS_MefA_like"/>
    <property type="match status" value="1"/>
</dbReference>
<reference evidence="9 10" key="1">
    <citation type="submission" date="2017-06" db="EMBL/GenBank/DDBJ databases">
        <title>Genome sequencing of cyanobaciteial culture collection at National Institute for Environmental Studies (NIES).</title>
        <authorList>
            <person name="Hirose Y."/>
            <person name="Shimura Y."/>
            <person name="Fujisawa T."/>
            <person name="Nakamura Y."/>
            <person name="Kawachi M."/>
        </authorList>
    </citation>
    <scope>NUCLEOTIDE SEQUENCE [LARGE SCALE GENOMIC DNA]</scope>
    <source>
        <strain evidence="9 10">NIES-2135</strain>
    </source>
</reference>
<feature type="transmembrane region" description="Helical" evidence="7">
    <location>
        <begin position="301"/>
        <end position="318"/>
    </location>
</feature>
<evidence type="ECO:0000256" key="1">
    <source>
        <dbReference type="ARBA" id="ARBA00004651"/>
    </source>
</evidence>
<accession>A0A1Z4J963</accession>
<dbReference type="Gene3D" id="1.20.1250.20">
    <property type="entry name" value="MFS general substrate transporter like domains"/>
    <property type="match status" value="1"/>
</dbReference>
<keyword evidence="10" id="KW-1185">Reference proteome</keyword>
<dbReference type="InterPro" id="IPR036259">
    <property type="entry name" value="MFS_trans_sf"/>
</dbReference>
<evidence type="ECO:0000256" key="5">
    <source>
        <dbReference type="ARBA" id="ARBA00022989"/>
    </source>
</evidence>
<keyword evidence="3" id="KW-1003">Cell membrane</keyword>
<feature type="transmembrane region" description="Helical" evidence="7">
    <location>
        <begin position="58"/>
        <end position="78"/>
    </location>
</feature>
<keyword evidence="2" id="KW-0813">Transport</keyword>
<dbReference type="EMBL" id="AP018203">
    <property type="protein sequence ID" value="BAY53296.1"/>
    <property type="molecule type" value="Genomic_DNA"/>
</dbReference>
<evidence type="ECO:0000313" key="9">
    <source>
        <dbReference type="EMBL" id="BAY53296.1"/>
    </source>
</evidence>
<dbReference type="InterPro" id="IPR010290">
    <property type="entry name" value="TM_effector"/>
</dbReference>
<dbReference type="AlphaFoldDB" id="A0A1Z4J963"/>
<feature type="transmembrane region" description="Helical" evidence="7">
    <location>
        <begin position="238"/>
        <end position="259"/>
    </location>
</feature>
<keyword evidence="4 7" id="KW-0812">Transmembrane</keyword>
<feature type="transmembrane region" description="Helical" evidence="7">
    <location>
        <begin position="271"/>
        <end position="289"/>
    </location>
</feature>
<evidence type="ECO:0000256" key="4">
    <source>
        <dbReference type="ARBA" id="ARBA00022692"/>
    </source>
</evidence>
<comment type="subcellular location">
    <subcellularLocation>
        <location evidence="1">Cell membrane</location>
        <topology evidence="1">Multi-pass membrane protein</topology>
    </subcellularLocation>
</comment>
<feature type="transmembrane region" description="Helical" evidence="7">
    <location>
        <begin position="359"/>
        <end position="378"/>
    </location>
</feature>
<dbReference type="PANTHER" id="PTHR23513:SF11">
    <property type="entry name" value="STAPHYLOFERRIN A TRANSPORTER"/>
    <property type="match status" value="1"/>
</dbReference>
<evidence type="ECO:0000259" key="8">
    <source>
        <dbReference type="PROSITE" id="PS50850"/>
    </source>
</evidence>
<evidence type="ECO:0000313" key="10">
    <source>
        <dbReference type="Proteomes" id="UP000217895"/>
    </source>
</evidence>
<name>A0A1Z4J963_LEPBY</name>
<dbReference type="Pfam" id="PF05977">
    <property type="entry name" value="MFS_3"/>
    <property type="match status" value="1"/>
</dbReference>
<gene>
    <name evidence="9" type="ORF">NIES2135_00980</name>
</gene>
<keyword evidence="6 7" id="KW-0472">Membrane</keyword>
<feature type="domain" description="Major facilitator superfamily (MFS) profile" evidence="8">
    <location>
        <begin position="25"/>
        <end position="413"/>
    </location>
</feature>